<dbReference type="AlphaFoldDB" id="H8KQV9"/>
<dbReference type="EMBL" id="CP003349">
    <property type="protein sequence ID" value="AFD06980.1"/>
    <property type="molecule type" value="Genomic_DNA"/>
</dbReference>
<sequence>MHKHYRKENNCLNCGTTVNGKFCSECGQENIETKENFWHFLSHNVGHYFHFDSKFFKSIIPLITKPGVLTKEYIEGKRASHFPPASMYLFISVIFFLILFGQKSLVKVNDHGKLLNEQEKEAIIKSTIKESLSNSTLKIDSVLSDSTKNKDNDLYWRGKKGYTAEQYEKDQLKLKEADRDDSFTHFINKRTIELGEKERQEAFWESFKHNIPKTMFLLLPLFAVCLRITFYKSKLYYVEHLVYSLHLHTFIFILLSAFILIGALPLPANAKDFLTFAFIMTLIWYIYRSLRVVYGQGRWKTAFKIMLLYLLYAICFVFSLLLITMILFSTF</sequence>
<feature type="transmembrane region" description="Helical" evidence="1">
    <location>
        <begin position="211"/>
        <end position="230"/>
    </location>
</feature>
<gene>
    <name evidence="2" type="ordered locus">Solca_1920</name>
</gene>
<dbReference type="Proteomes" id="UP000007590">
    <property type="component" value="Chromosome"/>
</dbReference>
<evidence type="ECO:0000313" key="2">
    <source>
        <dbReference type="EMBL" id="AFD06980.1"/>
    </source>
</evidence>
<reference evidence="2" key="1">
    <citation type="submission" date="2012-02" db="EMBL/GenBank/DDBJ databases">
        <title>The complete genome of Solitalea canadensis DSM 3403.</title>
        <authorList>
            <consortium name="US DOE Joint Genome Institute (JGI-PGF)"/>
            <person name="Lucas S."/>
            <person name="Copeland A."/>
            <person name="Lapidus A."/>
            <person name="Glavina del Rio T."/>
            <person name="Dalin E."/>
            <person name="Tice H."/>
            <person name="Bruce D."/>
            <person name="Goodwin L."/>
            <person name="Pitluck S."/>
            <person name="Peters L."/>
            <person name="Ovchinnikova G."/>
            <person name="Lu M."/>
            <person name="Kyrpides N."/>
            <person name="Mavromatis K."/>
            <person name="Ivanova N."/>
            <person name="Brettin T."/>
            <person name="Detter J.C."/>
            <person name="Han C."/>
            <person name="Larimer F."/>
            <person name="Land M."/>
            <person name="Hauser L."/>
            <person name="Markowitz V."/>
            <person name="Cheng J.-F."/>
            <person name="Hugenholtz P."/>
            <person name="Woyke T."/>
            <person name="Wu D."/>
            <person name="Spring S."/>
            <person name="Schroeder M."/>
            <person name="Kopitz M."/>
            <person name="Brambilla E."/>
            <person name="Klenk H.-P."/>
            <person name="Eisen J.A."/>
        </authorList>
    </citation>
    <scope>NUCLEOTIDE SEQUENCE</scope>
    <source>
        <strain evidence="2">DSM 3403</strain>
    </source>
</reference>
<keyword evidence="1" id="KW-1133">Transmembrane helix</keyword>
<organism evidence="2 3">
    <name type="scientific">Solitalea canadensis (strain ATCC 29591 / DSM 3403 / JCM 21819 / LMG 8368 / NBRC 15130 / NCIMB 12057 / USAM 9D)</name>
    <name type="common">Flexibacter canadensis</name>
    <dbReference type="NCBI Taxonomy" id="929556"/>
    <lineage>
        <taxon>Bacteria</taxon>
        <taxon>Pseudomonadati</taxon>
        <taxon>Bacteroidota</taxon>
        <taxon>Sphingobacteriia</taxon>
        <taxon>Sphingobacteriales</taxon>
        <taxon>Sphingobacteriaceae</taxon>
        <taxon>Solitalea</taxon>
    </lineage>
</organism>
<dbReference type="KEGG" id="scn:Solca_1920"/>
<dbReference type="RefSeq" id="WP_014680207.1">
    <property type="nucleotide sequence ID" value="NC_017770.1"/>
</dbReference>
<dbReference type="OrthoDB" id="675873at2"/>
<keyword evidence="1" id="KW-0472">Membrane</keyword>
<name>H8KQV9_SOLCM</name>
<feature type="transmembrane region" description="Helical" evidence="1">
    <location>
        <begin position="242"/>
        <end position="264"/>
    </location>
</feature>
<dbReference type="HOGENOM" id="CLU_046825_0_1_10"/>
<protein>
    <recommendedName>
        <fullName evidence="4">DUF3667 domain-containing protein</fullName>
    </recommendedName>
</protein>
<proteinExistence type="predicted"/>
<keyword evidence="1" id="KW-0812">Transmembrane</keyword>
<dbReference type="eggNOG" id="COG1566">
    <property type="taxonomic scope" value="Bacteria"/>
</dbReference>
<evidence type="ECO:0000256" key="1">
    <source>
        <dbReference type="SAM" id="Phobius"/>
    </source>
</evidence>
<evidence type="ECO:0008006" key="4">
    <source>
        <dbReference type="Google" id="ProtNLM"/>
    </source>
</evidence>
<dbReference type="STRING" id="929556.Solca_1920"/>
<feature type="transmembrane region" description="Helical" evidence="1">
    <location>
        <begin position="270"/>
        <end position="287"/>
    </location>
</feature>
<dbReference type="Pfam" id="PF12412">
    <property type="entry name" value="DUF3667"/>
    <property type="match status" value="1"/>
</dbReference>
<feature type="transmembrane region" description="Helical" evidence="1">
    <location>
        <begin position="307"/>
        <end position="328"/>
    </location>
</feature>
<accession>H8KQV9</accession>
<keyword evidence="3" id="KW-1185">Reference proteome</keyword>
<dbReference type="InterPro" id="IPR022134">
    <property type="entry name" value="DUF3667"/>
</dbReference>
<feature type="transmembrane region" description="Helical" evidence="1">
    <location>
        <begin position="87"/>
        <end position="106"/>
    </location>
</feature>
<evidence type="ECO:0000313" key="3">
    <source>
        <dbReference type="Proteomes" id="UP000007590"/>
    </source>
</evidence>